<feature type="compositionally biased region" description="Acidic residues" evidence="1">
    <location>
        <begin position="45"/>
        <end position="54"/>
    </location>
</feature>
<gene>
    <name evidence="2" type="ORF">GALL_526880</name>
</gene>
<name>A0A1J5PDZ7_9ZZZZ</name>
<evidence type="ECO:0000313" key="2">
    <source>
        <dbReference type="EMBL" id="OIQ65748.1"/>
    </source>
</evidence>
<sequence length="85" mass="8524">MGRGRQLAGDTHAVADEEAGLGVVVPGDGGLSRETPGGRQAVEEATLELEDADLDAQMTSPPSTATGMMPAMPSAPGRFSGGTMP</sequence>
<proteinExistence type="predicted"/>
<reference evidence="2" key="1">
    <citation type="submission" date="2016-10" db="EMBL/GenBank/DDBJ databases">
        <title>Sequence of Gallionella enrichment culture.</title>
        <authorList>
            <person name="Poehlein A."/>
            <person name="Muehling M."/>
            <person name="Daniel R."/>
        </authorList>
    </citation>
    <scope>NUCLEOTIDE SEQUENCE</scope>
</reference>
<organism evidence="2">
    <name type="scientific">mine drainage metagenome</name>
    <dbReference type="NCBI Taxonomy" id="410659"/>
    <lineage>
        <taxon>unclassified sequences</taxon>
        <taxon>metagenomes</taxon>
        <taxon>ecological metagenomes</taxon>
    </lineage>
</organism>
<evidence type="ECO:0000256" key="1">
    <source>
        <dbReference type="SAM" id="MobiDB-lite"/>
    </source>
</evidence>
<dbReference type="EMBL" id="MLJW01007090">
    <property type="protein sequence ID" value="OIQ65748.1"/>
    <property type="molecule type" value="Genomic_DNA"/>
</dbReference>
<protein>
    <submittedName>
        <fullName evidence="2">Uncharacterized protein</fullName>
    </submittedName>
</protein>
<dbReference type="AlphaFoldDB" id="A0A1J5PDZ7"/>
<feature type="region of interest" description="Disordered" evidence="1">
    <location>
        <begin position="1"/>
        <end position="85"/>
    </location>
</feature>
<comment type="caution">
    <text evidence="2">The sequence shown here is derived from an EMBL/GenBank/DDBJ whole genome shotgun (WGS) entry which is preliminary data.</text>
</comment>
<accession>A0A1J5PDZ7</accession>
<feature type="compositionally biased region" description="Polar residues" evidence="1">
    <location>
        <begin position="57"/>
        <end position="66"/>
    </location>
</feature>